<evidence type="ECO:0000313" key="1">
    <source>
        <dbReference type="EMBL" id="OBR92668.1"/>
    </source>
</evidence>
<proteinExistence type="predicted"/>
<dbReference type="InterPro" id="IPR016024">
    <property type="entry name" value="ARM-type_fold"/>
</dbReference>
<reference evidence="1 2" key="1">
    <citation type="journal article" date="2012" name="Front. Microbiol.">
        <title>Draft Genome Sequence of the Virulent Strain 01-B526 of the Fish Pathogen Aeromonas salmonicida.</title>
        <authorList>
            <person name="Charette S.J."/>
            <person name="Brochu F."/>
            <person name="Boyle B."/>
            <person name="Filion G."/>
            <person name="Tanaka K.H."/>
            <person name="Derome N."/>
        </authorList>
    </citation>
    <scope>NUCLEOTIDE SEQUENCE [LARGE SCALE GENOMIC DNA]</scope>
    <source>
        <strain evidence="1 2">P11</strain>
    </source>
</reference>
<evidence type="ECO:0000313" key="2">
    <source>
        <dbReference type="Proteomes" id="UP000093954"/>
    </source>
</evidence>
<dbReference type="EMBL" id="LROS01000023">
    <property type="protein sequence ID" value="OBR92668.1"/>
    <property type="molecule type" value="Genomic_DNA"/>
</dbReference>
<gene>
    <name evidence="1" type="ORF">CLRAG_23740</name>
</gene>
<comment type="caution">
    <text evidence="1">The sequence shown here is derived from an EMBL/GenBank/DDBJ whole genome shotgun (WGS) entry which is preliminary data.</text>
</comment>
<dbReference type="SUPFAM" id="SSF48371">
    <property type="entry name" value="ARM repeat"/>
    <property type="match status" value="1"/>
</dbReference>
<accession>A0A1A6ARK3</accession>
<organism evidence="1 2">
    <name type="scientific">Clostridium ragsdalei P11</name>
    <dbReference type="NCBI Taxonomy" id="1353534"/>
    <lineage>
        <taxon>Bacteria</taxon>
        <taxon>Bacillati</taxon>
        <taxon>Bacillota</taxon>
        <taxon>Clostridia</taxon>
        <taxon>Eubacteriales</taxon>
        <taxon>Clostridiaceae</taxon>
        <taxon>Clostridium</taxon>
    </lineage>
</organism>
<keyword evidence="2" id="KW-1185">Reference proteome</keyword>
<sequence>MPYESGGRADKLGNTYERRWVIYQMLRVIEEELVSVELEPIGEDEKGIDIWITFQDGSCEGQQCKGRNASKEEWDISSLKSRNIIKNWKKQLDRCSSNKVSLVSPLSCQMLEDLIKRAKNTNNVPQDFLNYQIKKSSPEFIKFFNGYCSELNLNPEVNMDLCKIINYLSRTSYHQVPDSFQKEIVLDKIQYLFIGDKDNIYKCLENLVTEGEILGRNITNSYLRGYLRENKVLFRDIALDTKVASRIEELNDEYKKTFIPINGKLISRSEFKLCNDKILEGKSIIIHGKAGSGKSGCTQAIISFCESNGIPYIAVKLDMRIPNVSAEKWGKDLGLPASIAHSLHSISKNENAVIILDQLDALRWTQAHSRDALSICSEIIKQVANLNLERNKKISIVLVCRTYDLENDNNIKLLFKENSEEEKSVGWLKILVKEFDENTVKSVIGKEYNRLSKKLKHVLRIPSSLYIWKQLDRKKAYDEFSTANELICEWWNQLLEKCEQNEIDEQNVQKAKKEIVDRLDRCGMMYTNYKLLNVTRRSLKYLASNGFITVINNNVSFAHQSILDYFLVEKMLHKYDNGENIISIIGSKETQTPGKRYQIQMLLQNIEECYPDNFVNVGEQMLESSNVRFYVKYVFLEVLGQSISINSSIKNFIMKYLEKDEFANHIIDNVINGHPIFVELLLKNGVLDKWMQDETKKNVAINLMISLHPQYSNNDVEFIKKYTFISKENDEKLFRCFSFNIQEDTNEMFELRMKFYEHYPEMAGSYINFKEMFQNCDLRSIRIFELLLKYKIKNSSRSIYNYEEKLIDENSNILVKDSKIVLDILLPYIPREKEYYNVYSGWDARYTHNSGLERACVEIIKKANTALINKNPGIFIERYKEFMGKAYVVFNEIILTALVQLPGKFSDRVVSYVATNLNENIFDKTSSNEDELALVKDVLRKHTVYCSKDVFLALENAIISYIDPRAKEWYRRRIEYNKNGNRVYWSFWGDMQMALLPCLPLNRISQKSKELLRVLNRRFENVQNTYTHLNGHCGWVRSPIAGKKLGNHQWLQVLTNNKLKKKNCSHWSKVEGGFIENSIEEFSTSFREAVSYDPERFIKLLLSCDKDMSEVYIDSLFTGVAFSNRLNEVPINLLEKMILKYRYNYDSFRASYICDIIEKKEDTHWSQNIIDILNDIAINHSNPNNEKPNVTSSEDKEMKSFYMLQSNAFNCVRGTAAMAIGKLLWSNKELYVKFKDTVSKLCDDINPAVRLANLFALVPIYNIDRDWAAEKILYTFERDYRIAGYHGSKQLFFLMYPKFRERILKIILQCYFSDDKDLIKVGACSLTEMYIQNDEFQDEIFDVQNMNETQVKSILEMALLYFNKEGYNDLVKSIIKKFTFSKFDLEFPISQIFYNNLVELERDKDFLIEIMESNMSRRIIYAFVHYLEENAKSIIDYKDIILSMGYALIENHVGNSGDYWRIDDELSKLIIGLYDETSQLSDEKLKSISQQCLDIWDLMFEKRVGSARVLSQQMLDR</sequence>
<dbReference type="InterPro" id="IPR027417">
    <property type="entry name" value="P-loop_NTPase"/>
</dbReference>
<protein>
    <submittedName>
        <fullName evidence="1">Uncharacterized protein</fullName>
    </submittedName>
</protein>
<dbReference type="PATRIC" id="fig|1353534.3.peg.2410"/>
<dbReference type="Proteomes" id="UP000093954">
    <property type="component" value="Unassembled WGS sequence"/>
</dbReference>
<name>A0A1A6ARK3_9CLOT</name>
<dbReference type="RefSeq" id="WP_065078592.1">
    <property type="nucleotide sequence ID" value="NZ_LROS01000023.1"/>
</dbReference>
<dbReference type="SUPFAM" id="SSF52540">
    <property type="entry name" value="P-loop containing nucleoside triphosphate hydrolases"/>
    <property type="match status" value="1"/>
</dbReference>